<keyword evidence="2" id="KW-1133">Transmembrane helix</keyword>
<protein>
    <submittedName>
        <fullName evidence="3">Uncharacterized protein</fullName>
    </submittedName>
</protein>
<organism evidence="3 4">
    <name type="scientific">Monilinia fructicola</name>
    <name type="common">Brown rot fungus</name>
    <name type="synonym">Ciboria fructicola</name>
    <dbReference type="NCBI Taxonomy" id="38448"/>
    <lineage>
        <taxon>Eukaryota</taxon>
        <taxon>Fungi</taxon>
        <taxon>Dikarya</taxon>
        <taxon>Ascomycota</taxon>
        <taxon>Pezizomycotina</taxon>
        <taxon>Leotiomycetes</taxon>
        <taxon>Helotiales</taxon>
        <taxon>Sclerotiniaceae</taxon>
        <taxon>Monilinia</taxon>
    </lineage>
</organism>
<evidence type="ECO:0000313" key="4">
    <source>
        <dbReference type="Proteomes" id="UP000322873"/>
    </source>
</evidence>
<reference evidence="3 4" key="1">
    <citation type="submission" date="2019-06" db="EMBL/GenBank/DDBJ databases">
        <title>Genome Sequence of the Brown Rot Fungal Pathogen Monilinia fructicola.</title>
        <authorList>
            <person name="De Miccolis Angelini R.M."/>
            <person name="Landi L."/>
            <person name="Abate D."/>
            <person name="Pollastro S."/>
            <person name="Romanazzi G."/>
            <person name="Faretra F."/>
        </authorList>
    </citation>
    <scope>NUCLEOTIDE SEQUENCE [LARGE SCALE GENOMIC DNA]</scope>
    <source>
        <strain evidence="3 4">Mfrc123</strain>
    </source>
</reference>
<feature type="transmembrane region" description="Helical" evidence="2">
    <location>
        <begin position="291"/>
        <end position="316"/>
    </location>
</feature>
<dbReference type="Proteomes" id="UP000322873">
    <property type="component" value="Unassembled WGS sequence"/>
</dbReference>
<dbReference type="AlphaFoldDB" id="A0A5M9JVY2"/>
<evidence type="ECO:0000256" key="1">
    <source>
        <dbReference type="SAM" id="MobiDB-lite"/>
    </source>
</evidence>
<keyword evidence="2" id="KW-0812">Transmembrane</keyword>
<keyword evidence="4" id="KW-1185">Reference proteome</keyword>
<dbReference type="EMBL" id="VICG01000004">
    <property type="protein sequence ID" value="KAA8572613.1"/>
    <property type="molecule type" value="Genomic_DNA"/>
</dbReference>
<feature type="region of interest" description="Disordered" evidence="1">
    <location>
        <begin position="126"/>
        <end position="154"/>
    </location>
</feature>
<feature type="compositionally biased region" description="Polar residues" evidence="1">
    <location>
        <begin position="132"/>
        <end position="154"/>
    </location>
</feature>
<comment type="caution">
    <text evidence="3">The sequence shown here is derived from an EMBL/GenBank/DDBJ whole genome shotgun (WGS) entry which is preliminary data.</text>
</comment>
<sequence>MLQSYPDGIVCRPGHSPGYDLLHQSWKDVTESKVGSCPFLAHNMRGENMQRRAVNLNVHAFCCGAEFKWRTSGENRILDEWEYQVDQVEGLREAELQDQEEMEVEEINWQCFEQWNIDIDHHATDGSAYINPESSPTALHQRPSVTQNPEINRPKTVSNINYQTHTHTHTQSQPPRSALSKPLNEYLFTSPINTMPSISTSAIEATQRETPSPRRSRASKCVLIIQDETAEPSPKTREGNNPSHARIYSLVGTCACMPAAPWLFRLAYFVFLILLFIHSFIRLFVGSFTYFAQVAMVIGELRCSVCGLVAWCGLLYSSIRFGAKRSEARRRKGQYNQSIIIEQIGNLYISIHLPSIQYKIQQQDRKTKHKAQNISLTLCHLHLHLHLHRCRQTPKQKSRDQTHKPTTYRAPIFPPPPKTGGEEGGGGLKKILVRCIQKISPFSAGGADGPSVHVHRLWTWDVHADADDVDAGVDARLCRLQILAVGDVGGVGTCVFIVTSTECLPPGIVFI</sequence>
<feature type="region of interest" description="Disordered" evidence="1">
    <location>
        <begin position="392"/>
        <end position="424"/>
    </location>
</feature>
<evidence type="ECO:0000256" key="2">
    <source>
        <dbReference type="SAM" id="Phobius"/>
    </source>
</evidence>
<evidence type="ECO:0000313" key="3">
    <source>
        <dbReference type="EMBL" id="KAA8572613.1"/>
    </source>
</evidence>
<keyword evidence="2" id="KW-0472">Membrane</keyword>
<feature type="transmembrane region" description="Helical" evidence="2">
    <location>
        <begin position="266"/>
        <end position="285"/>
    </location>
</feature>
<accession>A0A5M9JVY2</accession>
<proteinExistence type="predicted"/>
<name>A0A5M9JVY2_MONFR</name>
<gene>
    <name evidence="3" type="ORF">EYC84_003215</name>
</gene>